<evidence type="ECO:0000313" key="2">
    <source>
        <dbReference type="Proteomes" id="UP000784294"/>
    </source>
</evidence>
<sequence length="201" mass="22456">MISVELTFPWNLKEPCFPKSCSHPDWRELQLRPRPGLINTPGGTRTETMQNGSLTRQPVGHIPTNALKSQSRYEIFAPSCLFQSHVRQVASKQDIYSLADLPFSLVLSSVADSFAHSSCRLSDPLLSTVRKTPFCRLAPVVWQTGLHSRLHDCSAAVSEPIRARVDACECTESTVRCWTGSRTFQSGKRDRISRKSKSSAH</sequence>
<dbReference type="Proteomes" id="UP000784294">
    <property type="component" value="Unassembled WGS sequence"/>
</dbReference>
<protein>
    <submittedName>
        <fullName evidence="1">Uncharacterized protein</fullName>
    </submittedName>
</protein>
<comment type="caution">
    <text evidence="1">The sequence shown here is derived from an EMBL/GenBank/DDBJ whole genome shotgun (WGS) entry which is preliminary data.</text>
</comment>
<dbReference type="EMBL" id="CAAALY010016999">
    <property type="protein sequence ID" value="VEL13193.1"/>
    <property type="molecule type" value="Genomic_DNA"/>
</dbReference>
<proteinExistence type="predicted"/>
<name>A0A448WJC2_9PLAT</name>
<gene>
    <name evidence="1" type="ORF">PXEA_LOCUS6633</name>
</gene>
<evidence type="ECO:0000313" key="1">
    <source>
        <dbReference type="EMBL" id="VEL13193.1"/>
    </source>
</evidence>
<reference evidence="1" key="1">
    <citation type="submission" date="2018-11" db="EMBL/GenBank/DDBJ databases">
        <authorList>
            <consortium name="Pathogen Informatics"/>
        </authorList>
    </citation>
    <scope>NUCLEOTIDE SEQUENCE</scope>
</reference>
<organism evidence="1 2">
    <name type="scientific">Protopolystoma xenopodis</name>
    <dbReference type="NCBI Taxonomy" id="117903"/>
    <lineage>
        <taxon>Eukaryota</taxon>
        <taxon>Metazoa</taxon>
        <taxon>Spiralia</taxon>
        <taxon>Lophotrochozoa</taxon>
        <taxon>Platyhelminthes</taxon>
        <taxon>Monogenea</taxon>
        <taxon>Polyopisthocotylea</taxon>
        <taxon>Polystomatidea</taxon>
        <taxon>Polystomatidae</taxon>
        <taxon>Protopolystoma</taxon>
    </lineage>
</organism>
<keyword evidence="2" id="KW-1185">Reference proteome</keyword>
<dbReference type="AlphaFoldDB" id="A0A448WJC2"/>
<accession>A0A448WJC2</accession>